<keyword evidence="2" id="KW-1133">Transmembrane helix</keyword>
<feature type="transmembrane region" description="Helical" evidence="2">
    <location>
        <begin position="6"/>
        <end position="28"/>
    </location>
</feature>
<dbReference type="EMBL" id="BAAARJ010000030">
    <property type="protein sequence ID" value="GAA2637650.1"/>
    <property type="molecule type" value="Genomic_DNA"/>
</dbReference>
<sequence length="63" mass="6581">MAGRLPSIVIVAMALHIDLPVVDVYFVIQKYAHVRGMPQGSDGRGGAVPHRRRSAGSANAGGV</sequence>
<dbReference type="Proteomes" id="UP001501447">
    <property type="component" value="Unassembled WGS sequence"/>
</dbReference>
<evidence type="ECO:0000313" key="3">
    <source>
        <dbReference type="EMBL" id="GAA2637650.1"/>
    </source>
</evidence>
<gene>
    <name evidence="3" type="ORF">GCM10009863_62940</name>
</gene>
<accession>A0ABN3QX27</accession>
<evidence type="ECO:0000313" key="4">
    <source>
        <dbReference type="Proteomes" id="UP001501447"/>
    </source>
</evidence>
<feature type="region of interest" description="Disordered" evidence="1">
    <location>
        <begin position="36"/>
        <end position="63"/>
    </location>
</feature>
<proteinExistence type="predicted"/>
<comment type="caution">
    <text evidence="3">The sequence shown here is derived from an EMBL/GenBank/DDBJ whole genome shotgun (WGS) entry which is preliminary data.</text>
</comment>
<protein>
    <submittedName>
        <fullName evidence="3">Uncharacterized protein</fullName>
    </submittedName>
</protein>
<organism evidence="3 4">
    <name type="scientific">Streptomyces axinellae</name>
    <dbReference type="NCBI Taxonomy" id="552788"/>
    <lineage>
        <taxon>Bacteria</taxon>
        <taxon>Bacillati</taxon>
        <taxon>Actinomycetota</taxon>
        <taxon>Actinomycetes</taxon>
        <taxon>Kitasatosporales</taxon>
        <taxon>Streptomycetaceae</taxon>
        <taxon>Streptomyces</taxon>
    </lineage>
</organism>
<evidence type="ECO:0000256" key="1">
    <source>
        <dbReference type="SAM" id="MobiDB-lite"/>
    </source>
</evidence>
<reference evidence="3 4" key="1">
    <citation type="journal article" date="2019" name="Int. J. Syst. Evol. Microbiol.">
        <title>The Global Catalogue of Microorganisms (GCM) 10K type strain sequencing project: providing services to taxonomists for standard genome sequencing and annotation.</title>
        <authorList>
            <consortium name="The Broad Institute Genomics Platform"/>
            <consortium name="The Broad Institute Genome Sequencing Center for Infectious Disease"/>
            <person name="Wu L."/>
            <person name="Ma J."/>
        </authorList>
    </citation>
    <scope>NUCLEOTIDE SEQUENCE [LARGE SCALE GENOMIC DNA]</scope>
    <source>
        <strain evidence="3 4">JCM 16373</strain>
    </source>
</reference>
<keyword evidence="2" id="KW-0812">Transmembrane</keyword>
<keyword evidence="2" id="KW-0472">Membrane</keyword>
<name>A0ABN3QX27_9ACTN</name>
<keyword evidence="4" id="KW-1185">Reference proteome</keyword>
<evidence type="ECO:0000256" key="2">
    <source>
        <dbReference type="SAM" id="Phobius"/>
    </source>
</evidence>